<dbReference type="Proteomes" id="UP000019151">
    <property type="component" value="Chromosome"/>
</dbReference>
<evidence type="ECO:0000313" key="2">
    <source>
        <dbReference type="Proteomes" id="UP000019151"/>
    </source>
</evidence>
<dbReference type="eggNOG" id="ENOG5030J9H">
    <property type="taxonomic scope" value="Bacteria"/>
</dbReference>
<dbReference type="STRING" id="861299.J421_0654"/>
<keyword evidence="2" id="KW-1185">Reference proteome</keyword>
<dbReference type="EMBL" id="CP007128">
    <property type="protein sequence ID" value="AHG88191.1"/>
    <property type="molecule type" value="Genomic_DNA"/>
</dbReference>
<accession>W0RBN8</accession>
<dbReference type="RefSeq" id="WP_025409736.1">
    <property type="nucleotide sequence ID" value="NZ_CP007128.1"/>
</dbReference>
<sequence length="315" mass="34176">MPDGLIERLARETGVPNLLDALARLAPTDLQSLLIAVHERHAAAVTPRRLVAQYAANRFVRPSPVDPRRFGEAERLAWSLLPAGYAPMELSPLAPLGACSALATVSQNKIVATDRSTEVVSDCTNVLALECAARRRDPGSRREPVLLATSHRLVRTPLYHGARSFAHFRVLALCTAGRDAGAFRFEADRLREHVEFYLRLVGAMASLGKPFTAPHVAITDVTDGALTSTLTDRVLEPLAARFPEARIAFDPTRTAGRGYYEGACFKVYATDGAAGEIELADGGPVPWTRRLLSDDKERLVISGLGMERLCVDASP</sequence>
<dbReference type="HOGENOM" id="CLU_908783_0_0_0"/>
<dbReference type="KEGG" id="gba:J421_0654"/>
<dbReference type="InParanoid" id="W0RBN8"/>
<proteinExistence type="predicted"/>
<protein>
    <submittedName>
        <fullName evidence="1">Uncharacterized protein</fullName>
    </submittedName>
</protein>
<dbReference type="OrthoDB" id="7942934at2"/>
<organism evidence="1 2">
    <name type="scientific">Gemmatirosa kalamazoonensis</name>
    <dbReference type="NCBI Taxonomy" id="861299"/>
    <lineage>
        <taxon>Bacteria</taxon>
        <taxon>Pseudomonadati</taxon>
        <taxon>Gemmatimonadota</taxon>
        <taxon>Gemmatimonadia</taxon>
        <taxon>Gemmatimonadales</taxon>
        <taxon>Gemmatimonadaceae</taxon>
        <taxon>Gemmatirosa</taxon>
    </lineage>
</organism>
<name>W0RBN8_9BACT</name>
<reference evidence="1 2" key="1">
    <citation type="journal article" date="2014" name="Genome Announc.">
        <title>Genome Sequence and Methylome of Soil Bacterium Gemmatirosa kalamazoonensis KBS708T, a Member of the Rarely Cultivated Gemmatimonadetes Phylum.</title>
        <authorList>
            <person name="Debruyn J.M."/>
            <person name="Radosevich M."/>
            <person name="Wommack K.E."/>
            <person name="Polson S.W."/>
            <person name="Hauser L.J."/>
            <person name="Fawaz M.N."/>
            <person name="Korlach J."/>
            <person name="Tsai Y.C."/>
        </authorList>
    </citation>
    <scope>NUCLEOTIDE SEQUENCE [LARGE SCALE GENOMIC DNA]</scope>
    <source>
        <strain evidence="1 2">KBS708</strain>
    </source>
</reference>
<gene>
    <name evidence="1" type="ORF">J421_0654</name>
</gene>
<evidence type="ECO:0000313" key="1">
    <source>
        <dbReference type="EMBL" id="AHG88191.1"/>
    </source>
</evidence>
<dbReference type="AlphaFoldDB" id="W0RBN8"/>